<evidence type="ECO:0000256" key="3">
    <source>
        <dbReference type="ARBA" id="ARBA00005169"/>
    </source>
</evidence>
<dbReference type="EC" id="3.6.1.31" evidence="7"/>
<dbReference type="Gene3D" id="3.10.20.810">
    <property type="entry name" value="Phosphoribosyl-AMP cyclohydrolase"/>
    <property type="match status" value="1"/>
</dbReference>
<dbReference type="STRING" id="1798384.A3D03_02295"/>
<evidence type="ECO:0000256" key="6">
    <source>
        <dbReference type="ARBA" id="ARBA00008299"/>
    </source>
</evidence>
<evidence type="ECO:0000259" key="13">
    <source>
        <dbReference type="Pfam" id="PF01502"/>
    </source>
</evidence>
<evidence type="ECO:0000256" key="10">
    <source>
        <dbReference type="ARBA" id="ARBA00022605"/>
    </source>
</evidence>
<evidence type="ECO:0000256" key="7">
    <source>
        <dbReference type="ARBA" id="ARBA00012414"/>
    </source>
</evidence>
<organism evidence="14 15">
    <name type="scientific">Candidatus Gottesmanbacteria bacterium RIFCSPHIGHO2_02_FULL_40_13</name>
    <dbReference type="NCBI Taxonomy" id="1798384"/>
    <lineage>
        <taxon>Bacteria</taxon>
        <taxon>Candidatus Gottesmaniibacteriota</taxon>
    </lineage>
</organism>
<dbReference type="InterPro" id="IPR038019">
    <property type="entry name" value="PRib_AMP_CycHydrolase_sf"/>
</dbReference>
<name>A0A1F6A6Q1_9BACT</name>
<keyword evidence="10" id="KW-0028">Amino-acid biosynthesis</keyword>
<dbReference type="FunFam" id="3.10.20.810:FF:000001">
    <property type="entry name" value="Histidine biosynthesis bifunctional protein HisIE"/>
    <property type="match status" value="1"/>
</dbReference>
<dbReference type="EC" id="3.5.4.19" evidence="8"/>
<comment type="catalytic activity">
    <reaction evidence="1">
        <text>1-(5-phospho-beta-D-ribosyl)-5'-AMP + H2O = 1-(5-phospho-beta-D-ribosyl)-5-[(5-phospho-beta-D-ribosylamino)methylideneamino]imidazole-4-carboxamide</text>
        <dbReference type="Rhea" id="RHEA:20049"/>
        <dbReference type="ChEBI" id="CHEBI:15377"/>
        <dbReference type="ChEBI" id="CHEBI:58435"/>
        <dbReference type="ChEBI" id="CHEBI:59457"/>
        <dbReference type="EC" id="3.5.4.19"/>
    </reaction>
</comment>
<dbReference type="GO" id="GO:0000105">
    <property type="term" value="P:L-histidine biosynthetic process"/>
    <property type="evidence" value="ECO:0007669"/>
    <property type="project" value="UniProtKB-UniPathway"/>
</dbReference>
<comment type="similarity">
    <text evidence="5">In the C-terminal section; belongs to the PRA-PH family.</text>
</comment>
<dbReference type="EMBL" id="MFJN01000055">
    <property type="protein sequence ID" value="OGG20132.1"/>
    <property type="molecule type" value="Genomic_DNA"/>
</dbReference>
<gene>
    <name evidence="14" type="ORF">A3D03_02295</name>
</gene>
<evidence type="ECO:0000256" key="12">
    <source>
        <dbReference type="ARBA" id="ARBA00023102"/>
    </source>
</evidence>
<evidence type="ECO:0000313" key="14">
    <source>
        <dbReference type="EMBL" id="OGG20132.1"/>
    </source>
</evidence>
<keyword evidence="11" id="KW-0378">Hydrolase</keyword>
<dbReference type="NCBIfam" id="NF000768">
    <property type="entry name" value="PRK00051.1"/>
    <property type="match status" value="1"/>
</dbReference>
<dbReference type="Pfam" id="PF01502">
    <property type="entry name" value="PRA-CH"/>
    <property type="match status" value="1"/>
</dbReference>
<dbReference type="GO" id="GO:0004635">
    <property type="term" value="F:phosphoribosyl-AMP cyclohydrolase activity"/>
    <property type="evidence" value="ECO:0007669"/>
    <property type="project" value="UniProtKB-EC"/>
</dbReference>
<dbReference type="UniPathway" id="UPA00031">
    <property type="reaction ID" value="UER00008"/>
</dbReference>
<dbReference type="InterPro" id="IPR002496">
    <property type="entry name" value="PRib_AMP_CycHydrolase_dom"/>
</dbReference>
<protein>
    <recommendedName>
        <fullName evidence="9">Histidine biosynthesis bifunctional protein HisIE</fullName>
        <ecNumber evidence="8">3.5.4.19</ecNumber>
        <ecNumber evidence="7">3.6.1.31</ecNumber>
    </recommendedName>
</protein>
<keyword evidence="12" id="KW-0368">Histidine biosynthesis</keyword>
<evidence type="ECO:0000256" key="9">
    <source>
        <dbReference type="ARBA" id="ARBA00017720"/>
    </source>
</evidence>
<evidence type="ECO:0000256" key="8">
    <source>
        <dbReference type="ARBA" id="ARBA00012721"/>
    </source>
</evidence>
<evidence type="ECO:0000313" key="15">
    <source>
        <dbReference type="Proteomes" id="UP000177092"/>
    </source>
</evidence>
<dbReference type="PANTHER" id="PTHR42945:SF1">
    <property type="entry name" value="HISTIDINE BIOSYNTHESIS BIFUNCTIONAL PROTEIN HIS7"/>
    <property type="match status" value="1"/>
</dbReference>
<evidence type="ECO:0000256" key="11">
    <source>
        <dbReference type="ARBA" id="ARBA00022801"/>
    </source>
</evidence>
<evidence type="ECO:0000256" key="5">
    <source>
        <dbReference type="ARBA" id="ARBA00007731"/>
    </source>
</evidence>
<evidence type="ECO:0000256" key="1">
    <source>
        <dbReference type="ARBA" id="ARBA00000024"/>
    </source>
</evidence>
<dbReference type="AlphaFoldDB" id="A0A1F6A6Q1"/>
<comment type="similarity">
    <text evidence="6">In the N-terminal section; belongs to the PRA-CH family.</text>
</comment>
<feature type="domain" description="Phosphoribosyl-AMP cyclohydrolase" evidence="13">
    <location>
        <begin position="27"/>
        <end position="101"/>
    </location>
</feature>
<comment type="pathway">
    <text evidence="3">Amino-acid biosynthesis; L-histidine biosynthesis; L-histidine from 5-phospho-alpha-D-ribose 1-diphosphate: step 3/9.</text>
</comment>
<evidence type="ECO:0000256" key="2">
    <source>
        <dbReference type="ARBA" id="ARBA00001460"/>
    </source>
</evidence>
<reference evidence="14 15" key="1">
    <citation type="journal article" date="2016" name="Nat. Commun.">
        <title>Thousands of microbial genomes shed light on interconnected biogeochemical processes in an aquifer system.</title>
        <authorList>
            <person name="Anantharaman K."/>
            <person name="Brown C.T."/>
            <person name="Hug L.A."/>
            <person name="Sharon I."/>
            <person name="Castelle C.J."/>
            <person name="Probst A.J."/>
            <person name="Thomas B.C."/>
            <person name="Singh A."/>
            <person name="Wilkins M.J."/>
            <person name="Karaoz U."/>
            <person name="Brodie E.L."/>
            <person name="Williams K.H."/>
            <person name="Hubbard S.S."/>
            <person name="Banfield J.F."/>
        </authorList>
    </citation>
    <scope>NUCLEOTIDE SEQUENCE [LARGE SCALE GENOMIC DNA]</scope>
</reference>
<accession>A0A1F6A6Q1</accession>
<comment type="caution">
    <text evidence="14">The sequence shown here is derived from an EMBL/GenBank/DDBJ whole genome shotgun (WGS) entry which is preliminary data.</text>
</comment>
<dbReference type="GO" id="GO:0004636">
    <property type="term" value="F:phosphoribosyl-ATP diphosphatase activity"/>
    <property type="evidence" value="ECO:0007669"/>
    <property type="project" value="UniProtKB-EC"/>
</dbReference>
<comment type="pathway">
    <text evidence="4">Amino-acid biosynthesis; L-histidine biosynthesis; L-histidine from 5-phospho-alpha-D-ribose 1-diphosphate: step 2/9.</text>
</comment>
<sequence length="105" mass="12109">MTKLDFKDKDSLIPVIIQELTTGDILMLGFMNKNAWQITLKTGFVYFWSRKRKRLWLKGEISGNKLIVKKIFVDCDNDSLLIKVKLLGKSVCHTGTKSCFQLLKI</sequence>
<dbReference type="SUPFAM" id="SSF141734">
    <property type="entry name" value="HisI-like"/>
    <property type="match status" value="1"/>
</dbReference>
<evidence type="ECO:0000256" key="4">
    <source>
        <dbReference type="ARBA" id="ARBA00005204"/>
    </source>
</evidence>
<proteinExistence type="inferred from homology"/>
<dbReference type="PANTHER" id="PTHR42945">
    <property type="entry name" value="HISTIDINE BIOSYNTHESIS BIFUNCTIONAL PROTEIN"/>
    <property type="match status" value="1"/>
</dbReference>
<comment type="catalytic activity">
    <reaction evidence="2">
        <text>1-(5-phospho-beta-D-ribosyl)-ATP + H2O = 1-(5-phospho-beta-D-ribosyl)-5'-AMP + diphosphate + H(+)</text>
        <dbReference type="Rhea" id="RHEA:22828"/>
        <dbReference type="ChEBI" id="CHEBI:15377"/>
        <dbReference type="ChEBI" id="CHEBI:15378"/>
        <dbReference type="ChEBI" id="CHEBI:33019"/>
        <dbReference type="ChEBI" id="CHEBI:59457"/>
        <dbReference type="ChEBI" id="CHEBI:73183"/>
        <dbReference type="EC" id="3.6.1.31"/>
    </reaction>
</comment>
<dbReference type="Proteomes" id="UP000177092">
    <property type="component" value="Unassembled WGS sequence"/>
</dbReference>